<feature type="compositionally biased region" description="Basic residues" evidence="1">
    <location>
        <begin position="48"/>
        <end position="64"/>
    </location>
</feature>
<feature type="compositionally biased region" description="Basic and acidic residues" evidence="1">
    <location>
        <begin position="114"/>
        <end position="123"/>
    </location>
</feature>
<organism evidence="2 3">
    <name type="scientific">Eumeta variegata</name>
    <name type="common">Bagworm moth</name>
    <name type="synonym">Eumeta japonica</name>
    <dbReference type="NCBI Taxonomy" id="151549"/>
    <lineage>
        <taxon>Eukaryota</taxon>
        <taxon>Metazoa</taxon>
        <taxon>Ecdysozoa</taxon>
        <taxon>Arthropoda</taxon>
        <taxon>Hexapoda</taxon>
        <taxon>Insecta</taxon>
        <taxon>Pterygota</taxon>
        <taxon>Neoptera</taxon>
        <taxon>Endopterygota</taxon>
        <taxon>Lepidoptera</taxon>
        <taxon>Glossata</taxon>
        <taxon>Ditrysia</taxon>
        <taxon>Tineoidea</taxon>
        <taxon>Psychidae</taxon>
        <taxon>Oiketicinae</taxon>
        <taxon>Eumeta</taxon>
    </lineage>
</organism>
<protein>
    <submittedName>
        <fullName evidence="2">Uncharacterized protein</fullName>
    </submittedName>
</protein>
<sequence length="123" mass="13961">MIERIWVWVLTDMLTLTRNSRAPLAWKLITTERPAPALEDWAGDPSGRQRKRREQHKKDLHVKRDKNERTLRYVPHTTGSLHVPGAASAAQRLTAQRQDFGPAPTGGALGRLVQDGRTRVSDY</sequence>
<keyword evidence="3" id="KW-1185">Reference proteome</keyword>
<proteinExistence type="predicted"/>
<dbReference type="EMBL" id="BGZK01000151">
    <property type="protein sequence ID" value="GBP23546.1"/>
    <property type="molecule type" value="Genomic_DNA"/>
</dbReference>
<gene>
    <name evidence="2" type="ORF">EVAR_12828_1</name>
</gene>
<reference evidence="2 3" key="1">
    <citation type="journal article" date="2019" name="Commun. Biol.">
        <title>The bagworm genome reveals a unique fibroin gene that provides high tensile strength.</title>
        <authorList>
            <person name="Kono N."/>
            <person name="Nakamura H."/>
            <person name="Ohtoshi R."/>
            <person name="Tomita M."/>
            <person name="Numata K."/>
            <person name="Arakawa K."/>
        </authorList>
    </citation>
    <scope>NUCLEOTIDE SEQUENCE [LARGE SCALE GENOMIC DNA]</scope>
</reference>
<evidence type="ECO:0000313" key="3">
    <source>
        <dbReference type="Proteomes" id="UP000299102"/>
    </source>
</evidence>
<name>A0A4C1UC64_EUMVA</name>
<comment type="caution">
    <text evidence="2">The sequence shown here is derived from an EMBL/GenBank/DDBJ whole genome shotgun (WGS) entry which is preliminary data.</text>
</comment>
<dbReference type="AlphaFoldDB" id="A0A4C1UC64"/>
<dbReference type="Proteomes" id="UP000299102">
    <property type="component" value="Unassembled WGS sequence"/>
</dbReference>
<accession>A0A4C1UC64</accession>
<feature type="region of interest" description="Disordered" evidence="1">
    <location>
        <begin position="37"/>
        <end position="67"/>
    </location>
</feature>
<evidence type="ECO:0000313" key="2">
    <source>
        <dbReference type="EMBL" id="GBP23546.1"/>
    </source>
</evidence>
<feature type="region of interest" description="Disordered" evidence="1">
    <location>
        <begin position="98"/>
        <end position="123"/>
    </location>
</feature>
<evidence type="ECO:0000256" key="1">
    <source>
        <dbReference type="SAM" id="MobiDB-lite"/>
    </source>
</evidence>